<dbReference type="RefSeq" id="WP_184567549.1">
    <property type="nucleotide sequence ID" value="NZ_JACIEI010000016.1"/>
</dbReference>
<dbReference type="AlphaFoldDB" id="A0A7W6E6A2"/>
<keyword evidence="2" id="KW-1185">Reference proteome</keyword>
<gene>
    <name evidence="1" type="ORF">GGR95_003199</name>
</gene>
<dbReference type="EMBL" id="JACIEI010000016">
    <property type="protein sequence ID" value="MBB3995542.1"/>
    <property type="molecule type" value="Genomic_DNA"/>
</dbReference>
<proteinExistence type="predicted"/>
<organism evidence="1 2">
    <name type="scientific">Sulfitobacter undariae</name>
    <dbReference type="NCBI Taxonomy" id="1563671"/>
    <lineage>
        <taxon>Bacteria</taxon>
        <taxon>Pseudomonadati</taxon>
        <taxon>Pseudomonadota</taxon>
        <taxon>Alphaproteobacteria</taxon>
        <taxon>Rhodobacterales</taxon>
        <taxon>Roseobacteraceae</taxon>
        <taxon>Sulfitobacter</taxon>
    </lineage>
</organism>
<protein>
    <submittedName>
        <fullName evidence="1">Chaperone modulatory protein CbpM</fullName>
    </submittedName>
</protein>
<name>A0A7W6E6A2_9RHOB</name>
<comment type="caution">
    <text evidence="1">The sequence shown here is derived from an EMBL/GenBank/DDBJ whole genome shotgun (WGS) entry which is preliminary data.</text>
</comment>
<evidence type="ECO:0000313" key="1">
    <source>
        <dbReference type="EMBL" id="MBB3995542.1"/>
    </source>
</evidence>
<reference evidence="1 2" key="1">
    <citation type="submission" date="2020-08" db="EMBL/GenBank/DDBJ databases">
        <title>Genomic Encyclopedia of Type Strains, Phase IV (KMG-IV): sequencing the most valuable type-strain genomes for metagenomic binning, comparative biology and taxonomic classification.</title>
        <authorList>
            <person name="Goeker M."/>
        </authorList>
    </citation>
    <scope>NUCLEOTIDE SEQUENCE [LARGE SCALE GENOMIC DNA]</scope>
    <source>
        <strain evidence="1 2">DSM 102234</strain>
    </source>
</reference>
<dbReference type="Proteomes" id="UP000530268">
    <property type="component" value="Unassembled WGS sequence"/>
</dbReference>
<evidence type="ECO:0000313" key="2">
    <source>
        <dbReference type="Proteomes" id="UP000530268"/>
    </source>
</evidence>
<dbReference type="Gene3D" id="1.10.1660.10">
    <property type="match status" value="1"/>
</dbReference>
<sequence>MTNGYGPEQVIEKVASLTAERLSYFERLRIVTPVSTPQGLRYRTLDVRRITLLCELTDDFEVNEDALVIIMSLLDQLHGAQIKLDQVVQAISAEPSETRVRLSQRLQEADGAG</sequence>
<accession>A0A7W6E6A2</accession>